<accession>A0AAD7QSA4</accession>
<dbReference type="RefSeq" id="XP_056044044.1">
    <property type="nucleotide sequence ID" value="XM_056184009.1"/>
</dbReference>
<evidence type="ECO:0008006" key="4">
    <source>
        <dbReference type="Google" id="ProtNLM"/>
    </source>
</evidence>
<evidence type="ECO:0000313" key="3">
    <source>
        <dbReference type="Proteomes" id="UP001217417"/>
    </source>
</evidence>
<dbReference type="GO" id="GO:0000981">
    <property type="term" value="F:DNA-binding transcription factor activity, RNA polymerase II-specific"/>
    <property type="evidence" value="ECO:0007669"/>
    <property type="project" value="InterPro"/>
</dbReference>
<feature type="region of interest" description="Disordered" evidence="1">
    <location>
        <begin position="299"/>
        <end position="411"/>
    </location>
</feature>
<feature type="compositionally biased region" description="Low complexity" evidence="1">
    <location>
        <begin position="236"/>
        <end position="255"/>
    </location>
</feature>
<sequence length="411" mass="43906">MSHSRSVTGSVRGGAGSSGAGGGHGVPISGSGGTRQRSAIACRYCRRRKVGLLSLLPVEHFKLLTLAKIRCAGFETNPADPRCRNCIKFSQPCIFTPVSAIVGVLPSDYSTIGRTIPGESMYQAQQTNPYSPLMSPHLPDLQQQQPQQYQMPSIVPTQLPSAAVAPSAARQTSPILPTMHQPIQQQSFAGQALLPPVRISSDVHARAYSTTDPTRYRHSTVRRPGSEAHAVPYYSPPSRAHSISSTSSTLSDPGGVPVPPPSSSFAATPLSTYNDFSSPSILTQSTHFSPVLPYITRPQSSASSVSPGQYGHASESPAQSSLDYFQPRQPVPREASSTTSESANSSGAYLLQYTPRDGHHAEPSPLDTRPNVASSRPSISNLLDPTGDTSTSMRSSTDQDVYQNVNRSDRH</sequence>
<feature type="compositionally biased region" description="Polar residues" evidence="1">
    <location>
        <begin position="371"/>
        <end position="411"/>
    </location>
</feature>
<gene>
    <name evidence="2" type="ORF">POJ06DRAFT_107835</name>
</gene>
<organism evidence="2 3">
    <name type="scientific">Lipomyces tetrasporus</name>
    <dbReference type="NCBI Taxonomy" id="54092"/>
    <lineage>
        <taxon>Eukaryota</taxon>
        <taxon>Fungi</taxon>
        <taxon>Dikarya</taxon>
        <taxon>Ascomycota</taxon>
        <taxon>Saccharomycotina</taxon>
        <taxon>Lipomycetes</taxon>
        <taxon>Lipomycetales</taxon>
        <taxon>Lipomycetaceae</taxon>
        <taxon>Lipomyces</taxon>
    </lineage>
</organism>
<dbReference type="Proteomes" id="UP001217417">
    <property type="component" value="Unassembled WGS sequence"/>
</dbReference>
<dbReference type="CDD" id="cd00067">
    <property type="entry name" value="GAL4"/>
    <property type="match status" value="1"/>
</dbReference>
<reference evidence="2" key="1">
    <citation type="submission" date="2023-03" db="EMBL/GenBank/DDBJ databases">
        <title>Near-Complete genome sequence of Lipomyces tetrasporous NRRL Y-64009, an oleaginous yeast capable of growing on lignocellulosic hydrolysates.</title>
        <authorList>
            <consortium name="Lawrence Berkeley National Laboratory"/>
            <person name="Jagtap S.S."/>
            <person name="Liu J.-J."/>
            <person name="Walukiewicz H.E."/>
            <person name="Pangilinan J."/>
            <person name="Lipzen A."/>
            <person name="Ahrendt S."/>
            <person name="Koriabine M."/>
            <person name="Cobaugh K."/>
            <person name="Salamov A."/>
            <person name="Yoshinaga Y."/>
            <person name="Ng V."/>
            <person name="Daum C."/>
            <person name="Grigoriev I.V."/>
            <person name="Slininger P.J."/>
            <person name="Dien B.S."/>
            <person name="Jin Y.-S."/>
            <person name="Rao C.V."/>
        </authorList>
    </citation>
    <scope>NUCLEOTIDE SEQUENCE</scope>
    <source>
        <strain evidence="2">NRRL Y-64009</strain>
    </source>
</reference>
<proteinExistence type="predicted"/>
<evidence type="ECO:0000256" key="1">
    <source>
        <dbReference type="SAM" id="MobiDB-lite"/>
    </source>
</evidence>
<comment type="caution">
    <text evidence="2">The sequence shown here is derived from an EMBL/GenBank/DDBJ whole genome shotgun (WGS) entry which is preliminary data.</text>
</comment>
<keyword evidence="3" id="KW-1185">Reference proteome</keyword>
<dbReference type="AlphaFoldDB" id="A0AAD7QSA4"/>
<feature type="region of interest" description="Disordered" evidence="1">
    <location>
        <begin position="206"/>
        <end position="263"/>
    </location>
</feature>
<dbReference type="GO" id="GO:0008270">
    <property type="term" value="F:zinc ion binding"/>
    <property type="evidence" value="ECO:0007669"/>
    <property type="project" value="InterPro"/>
</dbReference>
<evidence type="ECO:0000313" key="2">
    <source>
        <dbReference type="EMBL" id="KAJ8100594.1"/>
    </source>
</evidence>
<feature type="compositionally biased region" description="Gly residues" evidence="1">
    <location>
        <begin position="11"/>
        <end position="33"/>
    </location>
</feature>
<feature type="compositionally biased region" description="Low complexity" evidence="1">
    <location>
        <begin position="334"/>
        <end position="346"/>
    </location>
</feature>
<dbReference type="EMBL" id="JARPMG010000005">
    <property type="protein sequence ID" value="KAJ8100594.1"/>
    <property type="molecule type" value="Genomic_DNA"/>
</dbReference>
<protein>
    <recommendedName>
        <fullName evidence="4">Zn(2)-C6 fungal-type domain-containing protein</fullName>
    </recommendedName>
</protein>
<dbReference type="InterPro" id="IPR001138">
    <property type="entry name" value="Zn2Cys6_DnaBD"/>
</dbReference>
<dbReference type="GeneID" id="80879175"/>
<feature type="compositionally biased region" description="Low complexity" evidence="1">
    <location>
        <begin position="1"/>
        <end position="10"/>
    </location>
</feature>
<name>A0AAD7QSA4_9ASCO</name>
<feature type="region of interest" description="Disordered" evidence="1">
    <location>
        <begin position="1"/>
        <end position="34"/>
    </location>
</feature>